<dbReference type="Proteomes" id="UP000660885">
    <property type="component" value="Unassembled WGS sequence"/>
</dbReference>
<dbReference type="InterPro" id="IPR002560">
    <property type="entry name" value="Transposase_DDE"/>
</dbReference>
<evidence type="ECO:0000313" key="3">
    <source>
        <dbReference type="Proteomes" id="UP000660885"/>
    </source>
</evidence>
<dbReference type="Pfam" id="PF01610">
    <property type="entry name" value="DDE_Tnp_ISL3"/>
    <property type="match status" value="1"/>
</dbReference>
<organism evidence="2 3">
    <name type="scientific">Belnapia arida</name>
    <dbReference type="NCBI Taxonomy" id="2804533"/>
    <lineage>
        <taxon>Bacteria</taxon>
        <taxon>Pseudomonadati</taxon>
        <taxon>Pseudomonadota</taxon>
        <taxon>Alphaproteobacteria</taxon>
        <taxon>Acetobacterales</taxon>
        <taxon>Roseomonadaceae</taxon>
        <taxon>Belnapia</taxon>
    </lineage>
</organism>
<evidence type="ECO:0000313" key="2">
    <source>
        <dbReference type="EMBL" id="MBL6081207.1"/>
    </source>
</evidence>
<dbReference type="EMBL" id="JAETWB010000023">
    <property type="protein sequence ID" value="MBL6081207.1"/>
    <property type="molecule type" value="Genomic_DNA"/>
</dbReference>
<dbReference type="PANTHER" id="PTHR33498:SF1">
    <property type="entry name" value="TRANSPOSASE FOR INSERTION SEQUENCE ELEMENT IS1557"/>
    <property type="match status" value="1"/>
</dbReference>
<protein>
    <submittedName>
        <fullName evidence="2">Transposase</fullName>
    </submittedName>
</protein>
<sequence length="80" mass="9054">MLGVDGWARRKGETYGTILVRLKRHRVVDLPPDRNAPTLADWRQRHRGIRAVARDRSTEYVLGIGPGAPQAVQIADRWLA</sequence>
<keyword evidence="3" id="KW-1185">Reference proteome</keyword>
<accession>A0ABS1U946</accession>
<dbReference type="PANTHER" id="PTHR33498">
    <property type="entry name" value="TRANSPOSASE FOR INSERTION SEQUENCE ELEMENT IS1557"/>
    <property type="match status" value="1"/>
</dbReference>
<dbReference type="InterPro" id="IPR047951">
    <property type="entry name" value="Transpos_ISL3"/>
</dbReference>
<feature type="domain" description="Transposase IS204/IS1001/IS1096/IS1165 DDE" evidence="1">
    <location>
        <begin position="2"/>
        <end position="77"/>
    </location>
</feature>
<name>A0ABS1U946_9PROT</name>
<gene>
    <name evidence="2" type="ORF">JMJ56_24735</name>
</gene>
<comment type="caution">
    <text evidence="2">The sequence shown here is derived from an EMBL/GenBank/DDBJ whole genome shotgun (WGS) entry which is preliminary data.</text>
</comment>
<proteinExistence type="predicted"/>
<evidence type="ECO:0000259" key="1">
    <source>
        <dbReference type="Pfam" id="PF01610"/>
    </source>
</evidence>
<reference evidence="2 3" key="1">
    <citation type="submission" date="2021-01" db="EMBL/GenBank/DDBJ databases">
        <title>Belnapia mucosa sp. nov. and Belnapia arida sp. nov., isolated from the Tabernas Desert (Almeria, Spain).</title>
        <authorList>
            <person name="Molina-Menor E."/>
            <person name="Vidal-Verdu A."/>
            <person name="Calonge A."/>
            <person name="Satari L."/>
            <person name="Pereto J."/>
            <person name="Porcar M."/>
        </authorList>
    </citation>
    <scope>NUCLEOTIDE SEQUENCE [LARGE SCALE GENOMIC DNA]</scope>
    <source>
        <strain evidence="2 3">T18</strain>
    </source>
</reference>
<dbReference type="RefSeq" id="WP_202834430.1">
    <property type="nucleotide sequence ID" value="NZ_JAETWB010000023.1"/>
</dbReference>